<evidence type="ECO:0000256" key="1">
    <source>
        <dbReference type="SAM" id="MobiDB-lite"/>
    </source>
</evidence>
<name>A0A834R9M5_SARSC</name>
<sequence>MMKNLLLWWSFTWFFFYSIALLCGLDQDQEDSYETLTDDYGHTIGRIPKNLENPDQNQNDNNNDHEENNNNNSNNDDDDDEEDDNNEREQNESNNEDQDAQEEDAPELYDQDDPRDADDEELDDFLAEDESTFNPPLPPPSIRSMKEKLSSTKWSDEKVSEKQKNPKSFHNGKSVEDVAKSLIVKVYRGPTKQIDHKPFASWGYFIKFPNR</sequence>
<feature type="region of interest" description="Disordered" evidence="1">
    <location>
        <begin position="44"/>
        <end position="174"/>
    </location>
</feature>
<gene>
    <name evidence="3" type="ORF">SSS_3995</name>
</gene>
<keyword evidence="2" id="KW-0732">Signal</keyword>
<feature type="compositionally biased region" description="Acidic residues" evidence="1">
    <location>
        <begin position="94"/>
        <end position="131"/>
    </location>
</feature>
<accession>A0A834R9M5</accession>
<reference evidence="5" key="1">
    <citation type="journal article" date="2020" name="PLoS Negl. Trop. Dis.">
        <title>High-quality nuclear genome for Sarcoptes scabiei-A critical resource for a neglected parasite.</title>
        <authorList>
            <person name="Korhonen P.K."/>
            <person name="Gasser R.B."/>
            <person name="Ma G."/>
            <person name="Wang T."/>
            <person name="Stroehlein A.J."/>
            <person name="Young N.D."/>
            <person name="Ang C.S."/>
            <person name="Fernando D.D."/>
            <person name="Lu H.C."/>
            <person name="Taylor S."/>
            <person name="Reynolds S.L."/>
            <person name="Mofiz E."/>
            <person name="Najaraj S.H."/>
            <person name="Gowda H."/>
            <person name="Madugundu A."/>
            <person name="Renuse S."/>
            <person name="Holt D."/>
            <person name="Pandey A."/>
            <person name="Papenfuss A.T."/>
            <person name="Fischer K."/>
        </authorList>
    </citation>
    <scope>NUCLEOTIDE SEQUENCE [LARGE SCALE GENOMIC DNA]</scope>
</reference>
<keyword evidence="5" id="KW-1185">Reference proteome</keyword>
<evidence type="ECO:0000313" key="5">
    <source>
        <dbReference type="Proteomes" id="UP000070412"/>
    </source>
</evidence>
<reference evidence="3" key="2">
    <citation type="submission" date="2020-01" db="EMBL/GenBank/DDBJ databases">
        <authorList>
            <person name="Korhonen P.K.K."/>
            <person name="Guangxu M.G."/>
            <person name="Wang T.W."/>
            <person name="Stroehlein A.J.S."/>
            <person name="Young N.D."/>
            <person name="Ang C.-S.A."/>
            <person name="Fernando D.W.F."/>
            <person name="Lu H.L."/>
            <person name="Taylor S.T."/>
            <person name="Ehtesham M.E.M."/>
            <person name="Najaraj S.H.N."/>
            <person name="Harsha G.H.G."/>
            <person name="Madugundu A.M."/>
            <person name="Renuse S.R."/>
            <person name="Holt D.H."/>
            <person name="Pandey A.P."/>
            <person name="Papenfuss A.P."/>
            <person name="Gasser R.B.G."/>
            <person name="Fischer K.F."/>
        </authorList>
    </citation>
    <scope>NUCLEOTIDE SEQUENCE</scope>
    <source>
        <strain evidence="3">SSS_KF_BRIS2020</strain>
    </source>
</reference>
<reference evidence="4" key="3">
    <citation type="submission" date="2022-06" db="UniProtKB">
        <authorList>
            <consortium name="EnsemblMetazoa"/>
        </authorList>
    </citation>
    <scope>IDENTIFICATION</scope>
</reference>
<feature type="compositionally biased region" description="Low complexity" evidence="1">
    <location>
        <begin position="50"/>
        <end position="61"/>
    </location>
</feature>
<protein>
    <submittedName>
        <fullName evidence="3 4">Uncharacterized protein</fullName>
    </submittedName>
</protein>
<dbReference type="OrthoDB" id="6516830at2759"/>
<feature type="compositionally biased region" description="Acidic residues" evidence="1">
    <location>
        <begin position="75"/>
        <end position="86"/>
    </location>
</feature>
<evidence type="ECO:0000256" key="2">
    <source>
        <dbReference type="SAM" id="SignalP"/>
    </source>
</evidence>
<dbReference type="Proteomes" id="UP000070412">
    <property type="component" value="Unassembled WGS sequence"/>
</dbReference>
<proteinExistence type="predicted"/>
<feature type="signal peptide" evidence="2">
    <location>
        <begin position="1"/>
        <end position="20"/>
    </location>
</feature>
<dbReference type="AlphaFoldDB" id="A0A834R9M5"/>
<evidence type="ECO:0000313" key="3">
    <source>
        <dbReference type="EMBL" id="KAF7492581.1"/>
    </source>
</evidence>
<feature type="chain" id="PRO_5038259260" evidence="2">
    <location>
        <begin position="21"/>
        <end position="211"/>
    </location>
</feature>
<evidence type="ECO:0000313" key="4">
    <source>
        <dbReference type="EnsemblMetazoa" id="KAF7492581.1"/>
    </source>
</evidence>
<dbReference type="EnsemblMetazoa" id="SSS_3995s_mrna">
    <property type="protein sequence ID" value="KAF7492581.1"/>
    <property type="gene ID" value="SSS_3995"/>
</dbReference>
<dbReference type="EMBL" id="WVUK01000056">
    <property type="protein sequence ID" value="KAF7492581.1"/>
    <property type="molecule type" value="Genomic_DNA"/>
</dbReference>
<organism evidence="3">
    <name type="scientific">Sarcoptes scabiei</name>
    <name type="common">Itch mite</name>
    <name type="synonym">Acarus scabiei</name>
    <dbReference type="NCBI Taxonomy" id="52283"/>
    <lineage>
        <taxon>Eukaryota</taxon>
        <taxon>Metazoa</taxon>
        <taxon>Ecdysozoa</taxon>
        <taxon>Arthropoda</taxon>
        <taxon>Chelicerata</taxon>
        <taxon>Arachnida</taxon>
        <taxon>Acari</taxon>
        <taxon>Acariformes</taxon>
        <taxon>Sarcoptiformes</taxon>
        <taxon>Astigmata</taxon>
        <taxon>Psoroptidia</taxon>
        <taxon>Sarcoptoidea</taxon>
        <taxon>Sarcoptidae</taxon>
        <taxon>Sarcoptinae</taxon>
        <taxon>Sarcoptes</taxon>
    </lineage>
</organism>
<feature type="compositionally biased region" description="Basic and acidic residues" evidence="1">
    <location>
        <begin position="144"/>
        <end position="164"/>
    </location>
</feature>